<dbReference type="AlphaFoldDB" id="A0A9W9YTM8"/>
<gene>
    <name evidence="1" type="ORF">OS493_039889</name>
</gene>
<sequence>NSKQPLEFHERINLPSVDGHQDKSLALPSDILGSLQSQSCNSQDVVVQLQETLQLNRSSLEEPEPDTKGWIRCLAREAKCSDRLDVVKHLREIVPAGTTGPLLNEHLDVRNIPGQQRLDLAVHLCGGNEWKVIAERLVLIKHTSAASTSVFLTHWKWC</sequence>
<dbReference type="OrthoDB" id="5982357at2759"/>
<reference evidence="1" key="1">
    <citation type="submission" date="2023-01" db="EMBL/GenBank/DDBJ databases">
        <title>Genome assembly of the deep-sea coral Lophelia pertusa.</title>
        <authorList>
            <person name="Herrera S."/>
            <person name="Cordes E."/>
        </authorList>
    </citation>
    <scope>NUCLEOTIDE SEQUENCE</scope>
    <source>
        <strain evidence="1">USNM1676648</strain>
        <tissue evidence="1">Polyp</tissue>
    </source>
</reference>
<protein>
    <submittedName>
        <fullName evidence="1">Uncharacterized protein</fullName>
    </submittedName>
</protein>
<dbReference type="EMBL" id="MU827079">
    <property type="protein sequence ID" value="KAJ7369305.1"/>
    <property type="molecule type" value="Genomic_DNA"/>
</dbReference>
<evidence type="ECO:0000313" key="1">
    <source>
        <dbReference type="EMBL" id="KAJ7369305.1"/>
    </source>
</evidence>
<comment type="caution">
    <text evidence="1">The sequence shown here is derived from an EMBL/GenBank/DDBJ whole genome shotgun (WGS) entry which is preliminary data.</text>
</comment>
<accession>A0A9W9YTM8</accession>
<dbReference type="Proteomes" id="UP001163046">
    <property type="component" value="Unassembled WGS sequence"/>
</dbReference>
<evidence type="ECO:0000313" key="2">
    <source>
        <dbReference type="Proteomes" id="UP001163046"/>
    </source>
</evidence>
<organism evidence="1 2">
    <name type="scientific">Desmophyllum pertusum</name>
    <dbReference type="NCBI Taxonomy" id="174260"/>
    <lineage>
        <taxon>Eukaryota</taxon>
        <taxon>Metazoa</taxon>
        <taxon>Cnidaria</taxon>
        <taxon>Anthozoa</taxon>
        <taxon>Hexacorallia</taxon>
        <taxon>Scleractinia</taxon>
        <taxon>Caryophylliina</taxon>
        <taxon>Caryophylliidae</taxon>
        <taxon>Desmophyllum</taxon>
    </lineage>
</organism>
<feature type="non-terminal residue" evidence="1">
    <location>
        <position position="1"/>
    </location>
</feature>
<proteinExistence type="predicted"/>
<name>A0A9W9YTM8_9CNID</name>
<keyword evidence="2" id="KW-1185">Reference proteome</keyword>